<dbReference type="RefSeq" id="WP_175227398.1">
    <property type="nucleotide sequence ID" value="NZ_JBHLTK010000007.1"/>
</dbReference>
<organism evidence="1 2">
    <name type="scientific">Paraburkholderia humisilvae</name>
    <dbReference type="NCBI Taxonomy" id="627669"/>
    <lineage>
        <taxon>Bacteria</taxon>
        <taxon>Pseudomonadati</taxon>
        <taxon>Pseudomonadota</taxon>
        <taxon>Betaproteobacteria</taxon>
        <taxon>Burkholderiales</taxon>
        <taxon>Burkholderiaceae</taxon>
        <taxon>Paraburkholderia</taxon>
    </lineage>
</organism>
<dbReference type="InterPro" id="IPR019226">
    <property type="entry name" value="DUF2158"/>
</dbReference>
<reference evidence="1 2" key="1">
    <citation type="submission" date="2020-04" db="EMBL/GenBank/DDBJ databases">
        <authorList>
            <person name="De Canck E."/>
        </authorList>
    </citation>
    <scope>NUCLEOTIDE SEQUENCE [LARGE SCALE GENOMIC DNA]</scope>
    <source>
        <strain evidence="1 2">LMG 29542</strain>
    </source>
</reference>
<sequence>MKAVPRANEDCEIKTTRYEEQNGGSVPHTIPYRTGDVLTLKSGGRPMTATWVGPVAFAPGIWLICEWFDDAGEVQQGMFDAATLELVAHV</sequence>
<accession>A0A6J5DY96</accession>
<protein>
    <recommendedName>
        <fullName evidence="3">DUF2158 domain-containing protein</fullName>
    </recommendedName>
</protein>
<dbReference type="EMBL" id="CADIKH010000013">
    <property type="protein sequence ID" value="CAB3757865.1"/>
    <property type="molecule type" value="Genomic_DNA"/>
</dbReference>
<name>A0A6J5DY96_9BURK</name>
<dbReference type="Proteomes" id="UP000494363">
    <property type="component" value="Unassembled WGS sequence"/>
</dbReference>
<evidence type="ECO:0000313" key="2">
    <source>
        <dbReference type="Proteomes" id="UP000494363"/>
    </source>
</evidence>
<dbReference type="Pfam" id="PF09926">
    <property type="entry name" value="DUF2158"/>
    <property type="match status" value="1"/>
</dbReference>
<dbReference type="AlphaFoldDB" id="A0A6J5DY96"/>
<proteinExistence type="predicted"/>
<evidence type="ECO:0008006" key="3">
    <source>
        <dbReference type="Google" id="ProtNLM"/>
    </source>
</evidence>
<keyword evidence="2" id="KW-1185">Reference proteome</keyword>
<gene>
    <name evidence="1" type="ORF">LMG29542_03166</name>
</gene>
<evidence type="ECO:0000313" key="1">
    <source>
        <dbReference type="EMBL" id="CAB3757865.1"/>
    </source>
</evidence>